<keyword evidence="5" id="KW-1185">Reference proteome</keyword>
<feature type="domain" description="Nephrocystin 3-like N-terminal" evidence="3">
    <location>
        <begin position="284"/>
        <end position="454"/>
    </location>
</feature>
<dbReference type="Gene3D" id="3.40.50.300">
    <property type="entry name" value="P-loop containing nucleotide triphosphate hydrolases"/>
    <property type="match status" value="1"/>
</dbReference>
<evidence type="ECO:0000256" key="1">
    <source>
        <dbReference type="ARBA" id="ARBA00022737"/>
    </source>
</evidence>
<accession>A0AAJ0HAX7</accession>
<dbReference type="InterPro" id="IPR027417">
    <property type="entry name" value="P-loop_NTPase"/>
</dbReference>
<organism evidence="4 5">
    <name type="scientific">Lasiosphaeria hispida</name>
    <dbReference type="NCBI Taxonomy" id="260671"/>
    <lineage>
        <taxon>Eukaryota</taxon>
        <taxon>Fungi</taxon>
        <taxon>Dikarya</taxon>
        <taxon>Ascomycota</taxon>
        <taxon>Pezizomycotina</taxon>
        <taxon>Sordariomycetes</taxon>
        <taxon>Sordariomycetidae</taxon>
        <taxon>Sordariales</taxon>
        <taxon>Lasiosphaeriaceae</taxon>
        <taxon>Lasiosphaeria</taxon>
    </lineage>
</organism>
<evidence type="ECO:0000256" key="2">
    <source>
        <dbReference type="SAM" id="SignalP"/>
    </source>
</evidence>
<reference evidence="4" key="2">
    <citation type="submission" date="2023-06" db="EMBL/GenBank/DDBJ databases">
        <authorList>
            <consortium name="Lawrence Berkeley National Laboratory"/>
            <person name="Haridas S."/>
            <person name="Hensen N."/>
            <person name="Bonometti L."/>
            <person name="Westerberg I."/>
            <person name="Brannstrom I.O."/>
            <person name="Guillou S."/>
            <person name="Cros-Aarteil S."/>
            <person name="Calhoun S."/>
            <person name="Kuo A."/>
            <person name="Mondo S."/>
            <person name="Pangilinan J."/>
            <person name="Riley R."/>
            <person name="Labutti K."/>
            <person name="Andreopoulos B."/>
            <person name="Lipzen A."/>
            <person name="Chen C."/>
            <person name="Yanf M."/>
            <person name="Daum C."/>
            <person name="Ng V."/>
            <person name="Clum A."/>
            <person name="Steindorff A."/>
            <person name="Ohm R."/>
            <person name="Martin F."/>
            <person name="Silar P."/>
            <person name="Natvig D."/>
            <person name="Lalanne C."/>
            <person name="Gautier V."/>
            <person name="Ament-Velasquez S.L."/>
            <person name="Kruys A."/>
            <person name="Hutchinson M.I."/>
            <person name="Powell A.J."/>
            <person name="Barry K."/>
            <person name="Miller A.N."/>
            <person name="Grigoriev I.V."/>
            <person name="Debuchy R."/>
            <person name="Gladieux P."/>
            <person name="Thoren M.H."/>
            <person name="Johannesson H."/>
        </authorList>
    </citation>
    <scope>NUCLEOTIDE SEQUENCE</scope>
    <source>
        <strain evidence="4">CBS 955.72</strain>
    </source>
</reference>
<evidence type="ECO:0000259" key="3">
    <source>
        <dbReference type="Pfam" id="PF24883"/>
    </source>
</evidence>
<name>A0AAJ0HAX7_9PEZI</name>
<sequence length="530" mass="59740">MRLTRFLVATMLAATVSADHATVYSDCPAIGLCIRSQLVWYTNFASYTLDQGDGCDYSPNIPDVYEFCMDWNNLRGHFRANNQPVRCIRLDAGRLSDPHLYNIFGSTAGIVFFGTPHGGADPRGFLQHVAERLVKAVGISVNEKIVDTLLPSSDRLKQLSDEFGPIAHAQNWMVHSFQEGPGIKYLSGRKVVEDTSSCLNFPLETTQHIDRNHMDMCRFTGANDIEYKKVVAILHRMTTAVTKKPEPAEAELLNESQRKALMEALKFDQMDARQLSVKTAHAKTCRWLLRRPKYLDWIDTSKTDQHHGFLWIKGKPGTGKSTLMKFALANSRKTMKDSILTSFFFNTRESRKVHDWHVPIPASITRLPRLQSIFGSLGFTSWNICGDYVQSVETLKGLFEDAVRLLGEASVVCFIDALDECDEDQVRDMVAFFQRLGESAVSSAVRFHVIFSSRHYPHITIKKGLSLVLEGQEGHSQDITTYISNQISIGHGKISEQIRLNLHEKVEEELNCSGNSGRFLATYTNFSVTF</sequence>
<dbReference type="PANTHER" id="PTHR10039:SF5">
    <property type="entry name" value="NACHT DOMAIN-CONTAINING PROTEIN"/>
    <property type="match status" value="1"/>
</dbReference>
<dbReference type="AlphaFoldDB" id="A0AAJ0HAX7"/>
<dbReference type="InterPro" id="IPR056884">
    <property type="entry name" value="NPHP3-like_N"/>
</dbReference>
<keyword evidence="2" id="KW-0732">Signal</keyword>
<proteinExistence type="predicted"/>
<protein>
    <recommendedName>
        <fullName evidence="3">Nephrocystin 3-like N-terminal domain-containing protein</fullName>
    </recommendedName>
</protein>
<feature type="chain" id="PRO_5042505619" description="Nephrocystin 3-like N-terminal domain-containing protein" evidence="2">
    <location>
        <begin position="19"/>
        <end position="530"/>
    </location>
</feature>
<evidence type="ECO:0000313" key="4">
    <source>
        <dbReference type="EMBL" id="KAK3345869.1"/>
    </source>
</evidence>
<comment type="caution">
    <text evidence="4">The sequence shown here is derived from an EMBL/GenBank/DDBJ whole genome shotgun (WGS) entry which is preliminary data.</text>
</comment>
<feature type="signal peptide" evidence="2">
    <location>
        <begin position="1"/>
        <end position="18"/>
    </location>
</feature>
<reference evidence="4" key="1">
    <citation type="journal article" date="2023" name="Mol. Phylogenet. Evol.">
        <title>Genome-scale phylogeny and comparative genomics of the fungal order Sordariales.</title>
        <authorList>
            <person name="Hensen N."/>
            <person name="Bonometti L."/>
            <person name="Westerberg I."/>
            <person name="Brannstrom I.O."/>
            <person name="Guillou S."/>
            <person name="Cros-Aarteil S."/>
            <person name="Calhoun S."/>
            <person name="Haridas S."/>
            <person name="Kuo A."/>
            <person name="Mondo S."/>
            <person name="Pangilinan J."/>
            <person name="Riley R."/>
            <person name="LaButti K."/>
            <person name="Andreopoulos B."/>
            <person name="Lipzen A."/>
            <person name="Chen C."/>
            <person name="Yan M."/>
            <person name="Daum C."/>
            <person name="Ng V."/>
            <person name="Clum A."/>
            <person name="Steindorff A."/>
            <person name="Ohm R.A."/>
            <person name="Martin F."/>
            <person name="Silar P."/>
            <person name="Natvig D.O."/>
            <person name="Lalanne C."/>
            <person name="Gautier V."/>
            <person name="Ament-Velasquez S.L."/>
            <person name="Kruys A."/>
            <person name="Hutchinson M.I."/>
            <person name="Powell A.J."/>
            <person name="Barry K."/>
            <person name="Miller A.N."/>
            <person name="Grigoriev I.V."/>
            <person name="Debuchy R."/>
            <person name="Gladieux P."/>
            <person name="Hiltunen Thoren M."/>
            <person name="Johannesson H."/>
        </authorList>
    </citation>
    <scope>NUCLEOTIDE SEQUENCE</scope>
    <source>
        <strain evidence="4">CBS 955.72</strain>
    </source>
</reference>
<dbReference type="PANTHER" id="PTHR10039">
    <property type="entry name" value="AMELOGENIN"/>
    <property type="match status" value="1"/>
</dbReference>
<dbReference type="Proteomes" id="UP001275084">
    <property type="component" value="Unassembled WGS sequence"/>
</dbReference>
<gene>
    <name evidence="4" type="ORF">B0T25DRAFT_583166</name>
</gene>
<keyword evidence="1" id="KW-0677">Repeat</keyword>
<dbReference type="SUPFAM" id="SSF52540">
    <property type="entry name" value="P-loop containing nucleoside triphosphate hydrolases"/>
    <property type="match status" value="1"/>
</dbReference>
<dbReference type="Pfam" id="PF24883">
    <property type="entry name" value="NPHP3_N"/>
    <property type="match status" value="1"/>
</dbReference>
<dbReference type="EMBL" id="JAUIQD010000006">
    <property type="protein sequence ID" value="KAK3345869.1"/>
    <property type="molecule type" value="Genomic_DNA"/>
</dbReference>
<evidence type="ECO:0000313" key="5">
    <source>
        <dbReference type="Proteomes" id="UP001275084"/>
    </source>
</evidence>